<dbReference type="PANTHER" id="PTHR48081:SF13">
    <property type="entry name" value="ALPHA_BETA HYDROLASE"/>
    <property type="match status" value="1"/>
</dbReference>
<dbReference type="GO" id="GO:0016787">
    <property type="term" value="F:hydrolase activity"/>
    <property type="evidence" value="ECO:0007669"/>
    <property type="project" value="UniProtKB-KW"/>
</dbReference>
<geneLocation type="plasmid" evidence="5">
    <name>pZmo1</name>
</geneLocation>
<evidence type="ECO:0000313" key="5">
    <source>
        <dbReference type="Proteomes" id="UP000001173"/>
    </source>
</evidence>
<dbReference type="EMBL" id="AY057845">
    <property type="protein sequence ID" value="AAL36115.1"/>
    <property type="molecule type" value="Genomic_DNA"/>
</dbReference>
<dbReference type="Gene3D" id="3.40.50.1820">
    <property type="entry name" value="alpha/beta hydrolase"/>
    <property type="match status" value="1"/>
</dbReference>
<keyword evidence="4" id="KW-0614">Plasmid</keyword>
<dbReference type="SUPFAM" id="SSF53474">
    <property type="entry name" value="alpha/beta-Hydrolases"/>
    <property type="match status" value="1"/>
</dbReference>
<evidence type="ECO:0000256" key="1">
    <source>
        <dbReference type="ARBA" id="ARBA00022801"/>
    </source>
</evidence>
<proteinExistence type="predicted"/>
<feature type="domain" description="BD-FAE-like" evidence="3">
    <location>
        <begin position="92"/>
        <end position="305"/>
    </location>
</feature>
<sequence length="361" mass="38664">MGCCWLYISPNIKGLPVKFHSILCTCLFSMTWLSVSPSLAATAPTSLPGYAAGVHVMRVTTNDPQIDEIGGIIYSQIKDVRAIRGLHISILVPHTNDLKPAIVYVPGGGFISANYEKFFEMRSALAKAGFVVAAAEYRVVPDRFPAPLEDGKAAVRYLRAHASEYGIDPKRIGVLGDSAGGWLAQLMATTGAEKKYDKGDFLDQSSAVQAAVSLYGISDVRNIGVGFPEAIQKVHASPAVTEALLVNGPAFATFPGASVDADSNKALQAGSMGHLEGVKPPILLMHGSADHLVSPVQSKQLFEALKKRGDQVDYTIVEGAGHGDAHWYQPAIIDQVVSWFKKNLGDPIKEIPKKTELDANL</sequence>
<name>Q8GF53_ZYMMO</name>
<dbReference type="PANTHER" id="PTHR48081">
    <property type="entry name" value="AB HYDROLASE SUPERFAMILY PROTEIN C4A8.06C"/>
    <property type="match status" value="1"/>
</dbReference>
<dbReference type="Proteomes" id="UP000001173">
    <property type="component" value="Plasmid pZmo1"/>
</dbReference>
<organism evidence="4 5">
    <name type="scientific">Zymomonas mobilis subsp. mobilis (strain ATCC 31821 / ZM4 / CP4)</name>
    <dbReference type="NCBI Taxonomy" id="264203"/>
    <lineage>
        <taxon>Bacteria</taxon>
        <taxon>Pseudomonadati</taxon>
        <taxon>Pseudomonadota</taxon>
        <taxon>Alphaproteobacteria</taxon>
        <taxon>Sphingomonadales</taxon>
        <taxon>Zymomonadaceae</taxon>
        <taxon>Zymomonas</taxon>
    </lineage>
</organism>
<evidence type="ECO:0000259" key="3">
    <source>
        <dbReference type="Pfam" id="PF20434"/>
    </source>
</evidence>
<feature type="chain" id="PRO_5004306041" description="BD-FAE-like domain-containing protein" evidence="2">
    <location>
        <begin position="41"/>
        <end position="361"/>
    </location>
</feature>
<accession>Q8GF53</accession>
<dbReference type="ESTHER" id="zymmo-Q8GF53">
    <property type="family name" value="BD-FAE"/>
</dbReference>
<keyword evidence="2" id="KW-0732">Signal</keyword>
<dbReference type="InterPro" id="IPR029058">
    <property type="entry name" value="AB_hydrolase_fold"/>
</dbReference>
<evidence type="ECO:0000313" key="4">
    <source>
        <dbReference type="EMBL" id="AAL36115.1"/>
    </source>
</evidence>
<dbReference type="Pfam" id="PF20434">
    <property type="entry name" value="BD-FAE"/>
    <property type="match status" value="1"/>
</dbReference>
<reference evidence="4" key="1">
    <citation type="submission" date="2001-10" db="EMBL/GenBank/DDBJ databases">
        <authorList>
            <person name="Seo J."/>
            <person name="Park H."/>
            <person name="Kim H."/>
            <person name="Wang K."/>
            <person name="Yoon K."/>
            <person name="Rhee H."/>
            <person name="Kang J."/>
            <person name="Jung C."/>
            <person name="Kim M."/>
            <person name="Park C."/>
            <person name="An Y."/>
            <person name="Choi E."/>
        </authorList>
    </citation>
    <scope>NUCLEOTIDE SEQUENCE [LARGE SCALE GENOMIC DNA]</scope>
    <source>
        <strain evidence="4">ZM4</strain>
        <plasmid evidence="4">1</plasmid>
    </source>
</reference>
<dbReference type="InterPro" id="IPR050300">
    <property type="entry name" value="GDXG_lipolytic_enzyme"/>
</dbReference>
<protein>
    <recommendedName>
        <fullName evidence="3">BD-FAE-like domain-containing protein</fullName>
    </recommendedName>
</protein>
<dbReference type="AlphaFoldDB" id="Q8GF53"/>
<keyword evidence="1" id="KW-0378">Hydrolase</keyword>
<dbReference type="InterPro" id="IPR049492">
    <property type="entry name" value="BD-FAE-like_dom"/>
</dbReference>
<feature type="signal peptide" evidence="2">
    <location>
        <begin position="1"/>
        <end position="40"/>
    </location>
</feature>
<keyword evidence="5" id="KW-1185">Reference proteome</keyword>
<evidence type="ECO:0000256" key="2">
    <source>
        <dbReference type="SAM" id="SignalP"/>
    </source>
</evidence>